<feature type="signal peptide" evidence="12">
    <location>
        <begin position="1"/>
        <end position="19"/>
    </location>
</feature>
<dbReference type="PANTHER" id="PTHR30069:SF29">
    <property type="entry name" value="HEMOGLOBIN AND HEMOGLOBIN-HAPTOGLOBIN-BINDING PROTEIN 1-RELATED"/>
    <property type="match status" value="1"/>
</dbReference>
<dbReference type="Pfam" id="PF07715">
    <property type="entry name" value="Plug"/>
    <property type="match status" value="1"/>
</dbReference>
<sequence>MLKKIIPISVLLFSLNAYSQEKEVAIEEVLLHDKFLNLKYENANENVVVITKKDIENSPAQSIDDLLQQYVGMDVKRRGANGVQSDISIRGGSFEQVLILLNGIRMNDSQTGHNSFNIPVDVSNVERIEIIKGPAARRFGQNAYAGVINIVTKTSSEETIKSSIEVGDFNTRNLTASGTFGTEKFTNLIQVSSAKSDGYRYNTDYDIANFYYQNQYKLKNGKILFQGGYSEKKFGANGFYASPKATEQYEEVQASVVSLGLEQKFEKFNFNTSISWRRGQDMYLFNREKPEIYRNIHIGNNLQAEANGSYQSKLGTTGLGVEYRKEFLVSNNLGERERDVTQLFFEHHFSLLNNKLTISPGISWANFSGKDNFFYPGLDVGYAINDQNKIYGNVAKVHRIPTFTDLYYVSGTEQGNPELNPESAISYEFGYRFEKNNWLAKASVFGRNSEDAIDFVKQTLADKWMAENIGNIDTKGLEVELKKTANNFIKSYSLGYVFLENRLSQSQPFSRYVLDNFKHQLIGKLENKFGKYVSTQLIYRYQERMNKDSYHLLDARVNLDYKDVTLFVLVNNVTNTKYTEAFGVPMPNRWFHVGVSYEIQFKK</sequence>
<dbReference type="GO" id="GO:0044718">
    <property type="term" value="P:siderophore transmembrane transport"/>
    <property type="evidence" value="ECO:0007669"/>
    <property type="project" value="TreeGrafter"/>
</dbReference>
<name>A0A8J8G5I6_9FLAO</name>
<keyword evidence="5 12" id="KW-0732">Signal</keyword>
<evidence type="ECO:0000256" key="3">
    <source>
        <dbReference type="ARBA" id="ARBA00022452"/>
    </source>
</evidence>
<protein>
    <submittedName>
        <fullName evidence="15">Iron complex outermembrane receptor protein</fullName>
    </submittedName>
</protein>
<reference evidence="15" key="1">
    <citation type="submission" date="2020-05" db="EMBL/GenBank/DDBJ databases">
        <title>Genomic Encyclopedia of Type Strains, Phase IV (KMG-V): Genome sequencing to study the core and pangenomes of soil and plant-associated prokaryotes.</title>
        <authorList>
            <person name="Whitman W."/>
        </authorList>
    </citation>
    <scope>NUCLEOTIDE SEQUENCE</scope>
    <source>
        <strain evidence="15">16F</strain>
    </source>
</reference>
<evidence type="ECO:0000256" key="1">
    <source>
        <dbReference type="ARBA" id="ARBA00004571"/>
    </source>
</evidence>
<dbReference type="PROSITE" id="PS52016">
    <property type="entry name" value="TONB_DEPENDENT_REC_3"/>
    <property type="match status" value="1"/>
</dbReference>
<dbReference type="AlphaFoldDB" id="A0A8J8G5I6"/>
<evidence type="ECO:0000256" key="4">
    <source>
        <dbReference type="ARBA" id="ARBA00022692"/>
    </source>
</evidence>
<evidence type="ECO:0000259" key="13">
    <source>
        <dbReference type="Pfam" id="PF00593"/>
    </source>
</evidence>
<dbReference type="Pfam" id="PF00593">
    <property type="entry name" value="TonB_dep_Rec_b-barrel"/>
    <property type="match status" value="1"/>
</dbReference>
<evidence type="ECO:0000256" key="7">
    <source>
        <dbReference type="ARBA" id="ARBA00023136"/>
    </source>
</evidence>
<dbReference type="InterPro" id="IPR036942">
    <property type="entry name" value="Beta-barrel_TonB_sf"/>
</dbReference>
<comment type="subcellular location">
    <subcellularLocation>
        <location evidence="1 10">Cell outer membrane</location>
        <topology evidence="1 10">Multi-pass membrane protein</topology>
    </subcellularLocation>
</comment>
<evidence type="ECO:0000313" key="15">
    <source>
        <dbReference type="EMBL" id="NRS91523.1"/>
    </source>
</evidence>
<dbReference type="SUPFAM" id="SSF56935">
    <property type="entry name" value="Porins"/>
    <property type="match status" value="1"/>
</dbReference>
<dbReference type="PANTHER" id="PTHR30069">
    <property type="entry name" value="TONB-DEPENDENT OUTER MEMBRANE RECEPTOR"/>
    <property type="match status" value="1"/>
</dbReference>
<evidence type="ECO:0000256" key="9">
    <source>
        <dbReference type="ARBA" id="ARBA00023237"/>
    </source>
</evidence>
<gene>
    <name evidence="15" type="ORF">HNQ03_000590</name>
</gene>
<dbReference type="InterPro" id="IPR012910">
    <property type="entry name" value="Plug_dom"/>
</dbReference>
<dbReference type="RefSeq" id="WP_173778148.1">
    <property type="nucleotide sequence ID" value="NZ_JABSNO010000003.1"/>
</dbReference>
<organism evidence="15 16">
    <name type="scientific">Frigoriflavimonas asaccharolytica</name>
    <dbReference type="NCBI Taxonomy" id="2735899"/>
    <lineage>
        <taxon>Bacteria</taxon>
        <taxon>Pseudomonadati</taxon>
        <taxon>Bacteroidota</taxon>
        <taxon>Flavobacteriia</taxon>
        <taxon>Flavobacteriales</taxon>
        <taxon>Weeksellaceae</taxon>
        <taxon>Frigoriflavimonas</taxon>
    </lineage>
</organism>
<dbReference type="InterPro" id="IPR039426">
    <property type="entry name" value="TonB-dep_rcpt-like"/>
</dbReference>
<keyword evidence="7 10" id="KW-0472">Membrane</keyword>
<keyword evidence="3 10" id="KW-1134">Transmembrane beta strand</keyword>
<evidence type="ECO:0000256" key="5">
    <source>
        <dbReference type="ARBA" id="ARBA00022729"/>
    </source>
</evidence>
<keyword evidence="9 10" id="KW-0998">Cell outer membrane</keyword>
<evidence type="ECO:0000259" key="14">
    <source>
        <dbReference type="Pfam" id="PF07715"/>
    </source>
</evidence>
<evidence type="ECO:0000256" key="10">
    <source>
        <dbReference type="PROSITE-ProRule" id="PRU01360"/>
    </source>
</evidence>
<keyword evidence="8 15" id="KW-0675">Receptor</keyword>
<dbReference type="EMBL" id="JABSNO010000003">
    <property type="protein sequence ID" value="NRS91523.1"/>
    <property type="molecule type" value="Genomic_DNA"/>
</dbReference>
<dbReference type="InterPro" id="IPR000531">
    <property type="entry name" value="Beta-barrel_TonB"/>
</dbReference>
<evidence type="ECO:0000256" key="2">
    <source>
        <dbReference type="ARBA" id="ARBA00022448"/>
    </source>
</evidence>
<feature type="domain" description="TonB-dependent receptor-like beta-barrel" evidence="13">
    <location>
        <begin position="188"/>
        <end position="573"/>
    </location>
</feature>
<dbReference type="InterPro" id="IPR037066">
    <property type="entry name" value="Plug_dom_sf"/>
</dbReference>
<evidence type="ECO:0000256" key="8">
    <source>
        <dbReference type="ARBA" id="ARBA00023170"/>
    </source>
</evidence>
<keyword evidence="6 11" id="KW-0798">TonB box</keyword>
<dbReference type="GO" id="GO:0015344">
    <property type="term" value="F:siderophore uptake transmembrane transporter activity"/>
    <property type="evidence" value="ECO:0007669"/>
    <property type="project" value="TreeGrafter"/>
</dbReference>
<dbReference type="GO" id="GO:0009279">
    <property type="term" value="C:cell outer membrane"/>
    <property type="evidence" value="ECO:0007669"/>
    <property type="project" value="UniProtKB-SubCell"/>
</dbReference>
<keyword evidence="4 10" id="KW-0812">Transmembrane</keyword>
<feature type="chain" id="PRO_5035186614" evidence="12">
    <location>
        <begin position="20"/>
        <end position="603"/>
    </location>
</feature>
<evidence type="ECO:0000256" key="6">
    <source>
        <dbReference type="ARBA" id="ARBA00023077"/>
    </source>
</evidence>
<evidence type="ECO:0000256" key="11">
    <source>
        <dbReference type="RuleBase" id="RU003357"/>
    </source>
</evidence>
<comment type="caution">
    <text evidence="15">The sequence shown here is derived from an EMBL/GenBank/DDBJ whole genome shotgun (WGS) entry which is preliminary data.</text>
</comment>
<keyword evidence="16" id="KW-1185">Reference proteome</keyword>
<evidence type="ECO:0000313" key="16">
    <source>
        <dbReference type="Proteomes" id="UP000610746"/>
    </source>
</evidence>
<evidence type="ECO:0000256" key="12">
    <source>
        <dbReference type="SAM" id="SignalP"/>
    </source>
</evidence>
<keyword evidence="2 10" id="KW-0813">Transport</keyword>
<dbReference type="Gene3D" id="2.40.170.20">
    <property type="entry name" value="TonB-dependent receptor, beta-barrel domain"/>
    <property type="match status" value="1"/>
</dbReference>
<dbReference type="Gene3D" id="2.170.130.10">
    <property type="entry name" value="TonB-dependent receptor, plug domain"/>
    <property type="match status" value="1"/>
</dbReference>
<comment type="similarity">
    <text evidence="10 11">Belongs to the TonB-dependent receptor family.</text>
</comment>
<dbReference type="Proteomes" id="UP000610746">
    <property type="component" value="Unassembled WGS sequence"/>
</dbReference>
<accession>A0A8J8G5I6</accession>
<feature type="domain" description="TonB-dependent receptor plug" evidence="14">
    <location>
        <begin position="43"/>
        <end position="147"/>
    </location>
</feature>
<proteinExistence type="inferred from homology"/>